<dbReference type="InterPro" id="IPR036249">
    <property type="entry name" value="Thioredoxin-like_sf"/>
</dbReference>
<dbReference type="Pfam" id="PF13462">
    <property type="entry name" value="Thioredoxin_4"/>
    <property type="match status" value="1"/>
</dbReference>
<accession>A0ABS5M3X8</accession>
<evidence type="ECO:0000313" key="5">
    <source>
        <dbReference type="Proteomes" id="UP000811492"/>
    </source>
</evidence>
<reference evidence="4 5" key="1">
    <citation type="submission" date="2021-02" db="EMBL/GenBank/DDBJ databases">
        <title>Draft genome and description of Leucobacter sp nov strain Marseille-Q4368.</title>
        <authorList>
            <person name="Boxberger M."/>
            <person name="La Scola B."/>
        </authorList>
    </citation>
    <scope>NUCLEOTIDE SEQUENCE [LARGE SCALE GENOMIC DNA]</scope>
    <source>
        <strain evidence="4 5">Marseille-Q4368</strain>
    </source>
</reference>
<keyword evidence="2" id="KW-0472">Membrane</keyword>
<feature type="domain" description="Thioredoxin-like fold" evidence="3">
    <location>
        <begin position="175"/>
        <end position="302"/>
    </location>
</feature>
<keyword evidence="2" id="KW-0812">Transmembrane</keyword>
<evidence type="ECO:0000259" key="3">
    <source>
        <dbReference type="Pfam" id="PF13462"/>
    </source>
</evidence>
<feature type="transmembrane region" description="Helical" evidence="2">
    <location>
        <begin position="83"/>
        <end position="109"/>
    </location>
</feature>
<name>A0ABS5M3X8_9MICO</name>
<proteinExistence type="predicted"/>
<evidence type="ECO:0000256" key="2">
    <source>
        <dbReference type="SAM" id="Phobius"/>
    </source>
</evidence>
<dbReference type="EMBL" id="JAFEVO010000001">
    <property type="protein sequence ID" value="MBS3181728.1"/>
    <property type="molecule type" value="Genomic_DNA"/>
</dbReference>
<gene>
    <name evidence="4" type="ORF">JSQ98_05900</name>
</gene>
<keyword evidence="2" id="KW-1133">Transmembrane helix</keyword>
<feature type="compositionally biased region" description="Pro residues" evidence="1">
    <location>
        <begin position="1"/>
        <end position="14"/>
    </location>
</feature>
<feature type="transmembrane region" description="Helical" evidence="2">
    <location>
        <begin position="57"/>
        <end position="76"/>
    </location>
</feature>
<keyword evidence="5" id="KW-1185">Reference proteome</keyword>
<dbReference type="RefSeq" id="WP_211648774.1">
    <property type="nucleotide sequence ID" value="NZ_JAFEVO010000001.1"/>
</dbReference>
<comment type="caution">
    <text evidence="4">The sequence shown here is derived from an EMBL/GenBank/DDBJ whole genome shotgun (WGS) entry which is preliminary data.</text>
</comment>
<evidence type="ECO:0000313" key="4">
    <source>
        <dbReference type="EMBL" id="MBS3181728.1"/>
    </source>
</evidence>
<sequence length="359" mass="36692">MTDPQQPVPAPPHPYAESGSASRRRGNGNLSIAAMALGLAALVTVIVSAFYFGLGAILGALLAVAAVVLGIVGVISRSRRAPAVVGLASGALALLVALVLGVVSAVTLAGSITAPSGSHSGAPGAADEPQGSEDPMSWPENMATGGIVFDQDGVVRSEVPSTGAPEPQEAGAEAHTVRVYVDYRCPSCSVFETTNGETLERLMESGQASVEITPLTFLDRISPDQYSSRASAAMACVAEAQPEAAWKVHRHLFDPAVQPAETTGGLDNGALIDAVDEAAGGANDDVRSCIESERFVPFAQALNEWVFDNPVPGAEDPQLAVTGTPFVVVDGVPFTGSPGDAQAFTDFLAEQDVAVGSVS</sequence>
<feature type="transmembrane region" description="Helical" evidence="2">
    <location>
        <begin position="30"/>
        <end position="51"/>
    </location>
</feature>
<dbReference type="Proteomes" id="UP000811492">
    <property type="component" value="Unassembled WGS sequence"/>
</dbReference>
<dbReference type="SUPFAM" id="SSF52833">
    <property type="entry name" value="Thioredoxin-like"/>
    <property type="match status" value="1"/>
</dbReference>
<evidence type="ECO:0000256" key="1">
    <source>
        <dbReference type="SAM" id="MobiDB-lite"/>
    </source>
</evidence>
<organism evidence="4 5">
    <name type="scientific">Leucobacter manosquensis</name>
    <dbReference type="NCBI Taxonomy" id="2810611"/>
    <lineage>
        <taxon>Bacteria</taxon>
        <taxon>Bacillati</taxon>
        <taxon>Actinomycetota</taxon>
        <taxon>Actinomycetes</taxon>
        <taxon>Micrococcales</taxon>
        <taxon>Microbacteriaceae</taxon>
        <taxon>Leucobacter</taxon>
    </lineage>
</organism>
<dbReference type="InterPro" id="IPR012336">
    <property type="entry name" value="Thioredoxin-like_fold"/>
</dbReference>
<feature type="region of interest" description="Disordered" evidence="1">
    <location>
        <begin position="1"/>
        <end position="23"/>
    </location>
</feature>
<feature type="region of interest" description="Disordered" evidence="1">
    <location>
        <begin position="115"/>
        <end position="139"/>
    </location>
</feature>
<dbReference type="Gene3D" id="3.40.30.10">
    <property type="entry name" value="Glutaredoxin"/>
    <property type="match status" value="1"/>
</dbReference>
<protein>
    <submittedName>
        <fullName evidence="4">Thioredoxin domain-containing protein</fullName>
    </submittedName>
</protein>